<protein>
    <recommendedName>
        <fullName evidence="3">Molybdenum cofactor sulfurase middle domain-containing protein</fullName>
    </recommendedName>
</protein>
<accession>A0A8K0URC4</accession>
<evidence type="ECO:0000313" key="4">
    <source>
        <dbReference type="EMBL" id="KAH8101764.1"/>
    </source>
</evidence>
<dbReference type="AlphaFoldDB" id="A0A8K0URC4"/>
<feature type="compositionally biased region" description="Basic and acidic residues" evidence="1">
    <location>
        <begin position="262"/>
        <end position="276"/>
    </location>
</feature>
<keyword evidence="2" id="KW-0732">Signal</keyword>
<dbReference type="EMBL" id="JAEVFJ010000011">
    <property type="protein sequence ID" value="KAH8101764.1"/>
    <property type="molecule type" value="Genomic_DNA"/>
</dbReference>
<name>A0A8K0URC4_9AGAR</name>
<evidence type="ECO:0000259" key="3">
    <source>
        <dbReference type="Pfam" id="PF03476"/>
    </source>
</evidence>
<evidence type="ECO:0000256" key="1">
    <source>
        <dbReference type="SAM" id="MobiDB-lite"/>
    </source>
</evidence>
<organism evidence="4 5">
    <name type="scientific">Cristinia sonorae</name>
    <dbReference type="NCBI Taxonomy" id="1940300"/>
    <lineage>
        <taxon>Eukaryota</taxon>
        <taxon>Fungi</taxon>
        <taxon>Dikarya</taxon>
        <taxon>Basidiomycota</taxon>
        <taxon>Agaricomycotina</taxon>
        <taxon>Agaricomycetes</taxon>
        <taxon>Agaricomycetidae</taxon>
        <taxon>Agaricales</taxon>
        <taxon>Pleurotineae</taxon>
        <taxon>Stephanosporaceae</taxon>
        <taxon>Cristinia</taxon>
    </lineage>
</organism>
<feature type="signal peptide" evidence="2">
    <location>
        <begin position="1"/>
        <end position="21"/>
    </location>
</feature>
<evidence type="ECO:0000256" key="2">
    <source>
        <dbReference type="SAM" id="SignalP"/>
    </source>
</evidence>
<feature type="chain" id="PRO_5035425548" description="Molybdenum cofactor sulfurase middle domain-containing protein" evidence="2">
    <location>
        <begin position="22"/>
        <end position="301"/>
    </location>
</feature>
<feature type="region of interest" description="Disordered" evidence="1">
    <location>
        <begin position="258"/>
        <end position="301"/>
    </location>
</feature>
<keyword evidence="5" id="KW-1185">Reference proteome</keyword>
<comment type="caution">
    <text evidence="4">The sequence shown here is derived from an EMBL/GenBank/DDBJ whole genome shotgun (WGS) entry which is preliminary data.</text>
</comment>
<feature type="domain" description="Molybdenum cofactor sulfurase middle" evidence="3">
    <location>
        <begin position="54"/>
        <end position="130"/>
    </location>
</feature>
<gene>
    <name evidence="4" type="ORF">BXZ70DRAFT_74753</name>
</gene>
<dbReference type="SUPFAM" id="SSF141673">
    <property type="entry name" value="MOSC N-terminal domain-like"/>
    <property type="match status" value="1"/>
</dbReference>
<proteinExistence type="predicted"/>
<dbReference type="Pfam" id="PF03476">
    <property type="entry name" value="MOSC_N"/>
    <property type="match status" value="1"/>
</dbReference>
<dbReference type="InterPro" id="IPR005303">
    <property type="entry name" value="MOCOS_middle"/>
</dbReference>
<dbReference type="OrthoDB" id="17255at2759"/>
<sequence>MDNQYLLLALLLVPALYVVRAKLSNARTVNVSVPVLGKPTKPVNRKDVNEDNIVVSQIWVFPIKSCRGTSVQQARLSPVGFQYDRKWSIVTAQDHNVISLRAYPQLTHIIPQIQEDPNSPFGGLLIVQVPSGENDGVTHTFSVPLNPPPDMLESWDYLEDVMPLWFKAHMDGYICQSISGDSRSPSAILSKFLKKDVLLVMKGPQDRSCPRSEMFPDLKATMTYCVCSNVLRSHGPEYCADRPVGHIPGPFCHTGKSGLAHSRREPLRPGERESQRRLWSSRPDLGESQSPDRTVSAELGV</sequence>
<dbReference type="Proteomes" id="UP000813824">
    <property type="component" value="Unassembled WGS sequence"/>
</dbReference>
<reference evidence="4" key="1">
    <citation type="journal article" date="2021" name="New Phytol.">
        <title>Evolutionary innovations through gain and loss of genes in the ectomycorrhizal Boletales.</title>
        <authorList>
            <person name="Wu G."/>
            <person name="Miyauchi S."/>
            <person name="Morin E."/>
            <person name="Kuo A."/>
            <person name="Drula E."/>
            <person name="Varga T."/>
            <person name="Kohler A."/>
            <person name="Feng B."/>
            <person name="Cao Y."/>
            <person name="Lipzen A."/>
            <person name="Daum C."/>
            <person name="Hundley H."/>
            <person name="Pangilinan J."/>
            <person name="Johnson J."/>
            <person name="Barry K."/>
            <person name="LaButti K."/>
            <person name="Ng V."/>
            <person name="Ahrendt S."/>
            <person name="Min B."/>
            <person name="Choi I.G."/>
            <person name="Park H."/>
            <person name="Plett J.M."/>
            <person name="Magnuson J."/>
            <person name="Spatafora J.W."/>
            <person name="Nagy L.G."/>
            <person name="Henrissat B."/>
            <person name="Grigoriev I.V."/>
            <person name="Yang Z.L."/>
            <person name="Xu J."/>
            <person name="Martin F.M."/>
        </authorList>
    </citation>
    <scope>NUCLEOTIDE SEQUENCE</scope>
    <source>
        <strain evidence="4">KKN 215</strain>
    </source>
</reference>
<evidence type="ECO:0000313" key="5">
    <source>
        <dbReference type="Proteomes" id="UP000813824"/>
    </source>
</evidence>